<dbReference type="SUPFAM" id="SSF52540">
    <property type="entry name" value="P-loop containing nucleoside triphosphate hydrolases"/>
    <property type="match status" value="1"/>
</dbReference>
<evidence type="ECO:0000256" key="3">
    <source>
        <dbReference type="ARBA" id="ARBA00022741"/>
    </source>
</evidence>
<dbReference type="PROSITE" id="PS50052">
    <property type="entry name" value="GUANYLATE_KINASE_2"/>
    <property type="match status" value="1"/>
</dbReference>
<dbReference type="SMART" id="SM00382">
    <property type="entry name" value="AAA"/>
    <property type="match status" value="1"/>
</dbReference>
<dbReference type="STRING" id="362837.SCANT_v1c04050"/>
<dbReference type="PANTHER" id="PTHR42711:SF5">
    <property type="entry name" value="ABC TRANSPORTER ATP-BINDING PROTEIN NATA"/>
    <property type="match status" value="1"/>
</dbReference>
<gene>
    <name evidence="7" type="ORF">SCANT_v1c04050</name>
</gene>
<comment type="similarity">
    <text evidence="1">Belongs to the ABC transporter superfamily.</text>
</comment>
<evidence type="ECO:0000256" key="1">
    <source>
        <dbReference type="ARBA" id="ARBA00005417"/>
    </source>
</evidence>
<dbReference type="GO" id="GO:0016887">
    <property type="term" value="F:ATP hydrolysis activity"/>
    <property type="evidence" value="ECO:0007669"/>
    <property type="project" value="InterPro"/>
</dbReference>
<dbReference type="PANTHER" id="PTHR42711">
    <property type="entry name" value="ABC TRANSPORTER ATP-BINDING PROTEIN"/>
    <property type="match status" value="1"/>
</dbReference>
<dbReference type="GO" id="GO:0005524">
    <property type="term" value="F:ATP binding"/>
    <property type="evidence" value="ECO:0007669"/>
    <property type="project" value="UniProtKB-KW"/>
</dbReference>
<evidence type="ECO:0000259" key="5">
    <source>
        <dbReference type="PROSITE" id="PS50052"/>
    </source>
</evidence>
<dbReference type="InterPro" id="IPR003439">
    <property type="entry name" value="ABC_transporter-like_ATP-bd"/>
</dbReference>
<sequence>MLKIDRVNKKFKNKEVLRDISFSLEKGKCYGLFGNNGVGKTTLTKIIFNELNRTSGEIYLDNIEQKNIDFKEWYFFTENNELPNDISVQNFIELLVNLNSLSKDEYKNRMEYLSSIFDAKKFWKIKIKNLSAGQKKLLSLYACMLLKPKIIFFDEPTANLDIKNKEIILNVIKKLKSENTIIVIITHLILEVQELIDHILMMDNGQITYDSNFKKNDDINEIFSKYSSGLSDDVKNSLEEYLNEK</sequence>
<evidence type="ECO:0000313" key="8">
    <source>
        <dbReference type="Proteomes" id="UP000063919"/>
    </source>
</evidence>
<dbReference type="Proteomes" id="UP000063919">
    <property type="component" value="Chromosome"/>
</dbReference>
<protein>
    <submittedName>
        <fullName evidence="7">ABC transporter ATP-binding protein</fullName>
    </submittedName>
</protein>
<evidence type="ECO:0000313" key="7">
    <source>
        <dbReference type="EMBL" id="ALD66315.1"/>
    </source>
</evidence>
<dbReference type="InterPro" id="IPR050763">
    <property type="entry name" value="ABC_transporter_ATP-binding"/>
</dbReference>
<feature type="domain" description="ABC transporter" evidence="6">
    <location>
        <begin position="2"/>
        <end position="229"/>
    </location>
</feature>
<dbReference type="PROSITE" id="PS50893">
    <property type="entry name" value="ABC_TRANSPORTER_2"/>
    <property type="match status" value="1"/>
</dbReference>
<dbReference type="AlphaFoldDB" id="A0A0M4KCB4"/>
<keyword evidence="8" id="KW-1185">Reference proteome</keyword>
<keyword evidence="2" id="KW-0813">Transport</keyword>
<feature type="domain" description="Guanylate kinase-like" evidence="5">
    <location>
        <begin position="27"/>
        <end position="231"/>
    </location>
</feature>
<dbReference type="InterPro" id="IPR003593">
    <property type="entry name" value="AAA+_ATPase"/>
</dbReference>
<dbReference type="Pfam" id="PF00005">
    <property type="entry name" value="ABC_tran"/>
    <property type="match status" value="1"/>
</dbReference>
<proteinExistence type="inferred from homology"/>
<dbReference type="InterPro" id="IPR027417">
    <property type="entry name" value="P-loop_NTPase"/>
</dbReference>
<dbReference type="OrthoDB" id="9779029at2"/>
<dbReference type="KEGG" id="scj:SCANT_v1c04050"/>
<name>A0A0M4KCB4_9MOLU</name>
<organism evidence="7 8">
    <name type="scientific">Spiroplasma cantharicola</name>
    <dbReference type="NCBI Taxonomy" id="362837"/>
    <lineage>
        <taxon>Bacteria</taxon>
        <taxon>Bacillati</taxon>
        <taxon>Mycoplasmatota</taxon>
        <taxon>Mollicutes</taxon>
        <taxon>Entomoplasmatales</taxon>
        <taxon>Spiroplasmataceae</taxon>
        <taxon>Spiroplasma</taxon>
    </lineage>
</organism>
<dbReference type="EMBL" id="CP012622">
    <property type="protein sequence ID" value="ALD66315.1"/>
    <property type="molecule type" value="Genomic_DNA"/>
</dbReference>
<evidence type="ECO:0000256" key="4">
    <source>
        <dbReference type="ARBA" id="ARBA00022840"/>
    </source>
</evidence>
<reference evidence="7 8" key="1">
    <citation type="journal article" date="2015" name="Genome Announc.">
        <title>Complete Genome Sequence of Spiroplasma cantharicola CC-1T (DSM 21588), a Bacterium Isolated from Soldier Beetle (Cantharis carolinus).</title>
        <authorList>
            <person name="Lo W.S."/>
            <person name="Liu P.Y."/>
            <person name="Kuo C.H."/>
        </authorList>
    </citation>
    <scope>NUCLEOTIDE SEQUENCE [LARGE SCALE GENOMIC DNA]</scope>
    <source>
        <strain evidence="7 8">CC-1</strain>
    </source>
</reference>
<dbReference type="RefSeq" id="WP_053946074.1">
    <property type="nucleotide sequence ID" value="NZ_CP012622.1"/>
</dbReference>
<accession>A0A0M4KCB4</accession>
<keyword evidence="3" id="KW-0547">Nucleotide-binding</keyword>
<dbReference type="PATRIC" id="fig|362837.3.peg.408"/>
<dbReference type="Gene3D" id="3.40.50.300">
    <property type="entry name" value="P-loop containing nucleotide triphosphate hydrolases"/>
    <property type="match status" value="1"/>
</dbReference>
<keyword evidence="4 7" id="KW-0067">ATP-binding</keyword>
<evidence type="ECO:0000259" key="6">
    <source>
        <dbReference type="PROSITE" id="PS50893"/>
    </source>
</evidence>
<dbReference type="InterPro" id="IPR008144">
    <property type="entry name" value="Guanylate_kin-like_dom"/>
</dbReference>
<evidence type="ECO:0000256" key="2">
    <source>
        <dbReference type="ARBA" id="ARBA00022448"/>
    </source>
</evidence>
<dbReference type="CDD" id="cd03230">
    <property type="entry name" value="ABC_DR_subfamily_A"/>
    <property type="match status" value="1"/>
</dbReference>